<dbReference type="Proteomes" id="UP000541185">
    <property type="component" value="Unassembled WGS sequence"/>
</dbReference>
<dbReference type="CDD" id="cd06342">
    <property type="entry name" value="PBP1_ABC_LIVBP-like"/>
    <property type="match status" value="1"/>
</dbReference>
<evidence type="ECO:0000256" key="2">
    <source>
        <dbReference type="ARBA" id="ARBA00022729"/>
    </source>
</evidence>
<evidence type="ECO:0000313" key="4">
    <source>
        <dbReference type="EMBL" id="NML44200.1"/>
    </source>
</evidence>
<dbReference type="PANTHER" id="PTHR47151">
    <property type="entry name" value="LEU/ILE/VAL-BINDING ABC TRANSPORTER SUBUNIT"/>
    <property type="match status" value="1"/>
</dbReference>
<dbReference type="PANTHER" id="PTHR47151:SF2">
    <property type="entry name" value="AMINO ACID BINDING PROTEIN"/>
    <property type="match status" value="1"/>
</dbReference>
<accession>A0A848H4N9</accession>
<proteinExistence type="inferred from homology"/>
<keyword evidence="2" id="KW-0732">Signal</keyword>
<comment type="similarity">
    <text evidence="1">Belongs to the leucine-binding protein family.</text>
</comment>
<evidence type="ECO:0000313" key="5">
    <source>
        <dbReference type="Proteomes" id="UP000541185"/>
    </source>
</evidence>
<evidence type="ECO:0000256" key="1">
    <source>
        <dbReference type="ARBA" id="ARBA00010062"/>
    </source>
</evidence>
<name>A0A848H4N9_9BURK</name>
<dbReference type="InterPro" id="IPR028082">
    <property type="entry name" value="Peripla_BP_I"/>
</dbReference>
<sequence>MLAACGKREAAPGAPAGAQVVRIGHVAPLSGPQSHYGKDNENGVRMAIDELDAQNLTIGGKPVHFEIEAEDDAGDPRQGAAAAQKLCDLKVAGVVGHLNSGTTIPASKIYNDCGIPHITPSATNPDITKPGFKTTFRLIANDNDLGAAVAVYAAKKLGLKTVAVVDDRTAFGQGLAEVFRKTAEANGMQVVDSQFTTDKATDFTAILTSIRAKNPDAIFFGGMDPQAGPMLRQMEQLGLQKVRFLGGDGICTTEIAKLSGNAPTLGNVVCATGGASLDKMPGGKAWKEKYDKLFPGQFQIYSPYAYDATYVLVDAMKRANSTDPKVYVPFLASTDFQGVTARIQFLPNGELKNPAVSLFTFKDGVKTPIE</sequence>
<organism evidence="4 5">
    <name type="scientific">Ramlibacter agri</name>
    <dbReference type="NCBI Taxonomy" id="2728837"/>
    <lineage>
        <taxon>Bacteria</taxon>
        <taxon>Pseudomonadati</taxon>
        <taxon>Pseudomonadota</taxon>
        <taxon>Betaproteobacteria</taxon>
        <taxon>Burkholderiales</taxon>
        <taxon>Comamonadaceae</taxon>
        <taxon>Ramlibacter</taxon>
    </lineage>
</organism>
<dbReference type="EMBL" id="JABBFX010000001">
    <property type="protein sequence ID" value="NML44200.1"/>
    <property type="molecule type" value="Genomic_DNA"/>
</dbReference>
<dbReference type="RefSeq" id="WP_169420000.1">
    <property type="nucleotide sequence ID" value="NZ_JABBFX010000001.1"/>
</dbReference>
<evidence type="ECO:0000259" key="3">
    <source>
        <dbReference type="Pfam" id="PF13458"/>
    </source>
</evidence>
<gene>
    <name evidence="4" type="ORF">HHL11_10600</name>
</gene>
<dbReference type="Gene3D" id="3.40.50.2300">
    <property type="match status" value="2"/>
</dbReference>
<dbReference type="AlphaFoldDB" id="A0A848H4N9"/>
<keyword evidence="5" id="KW-1185">Reference proteome</keyword>
<reference evidence="4 5" key="1">
    <citation type="submission" date="2020-04" db="EMBL/GenBank/DDBJ databases">
        <title>Ramlibacter sp. G-1-2-2 isolated from soil.</title>
        <authorList>
            <person name="Dahal R.H."/>
        </authorList>
    </citation>
    <scope>NUCLEOTIDE SEQUENCE [LARGE SCALE GENOMIC DNA]</scope>
    <source>
        <strain evidence="4 5">G-1-2-2</strain>
    </source>
</reference>
<dbReference type="InterPro" id="IPR028081">
    <property type="entry name" value="Leu-bd"/>
</dbReference>
<dbReference type="SUPFAM" id="SSF53822">
    <property type="entry name" value="Periplasmic binding protein-like I"/>
    <property type="match status" value="1"/>
</dbReference>
<comment type="caution">
    <text evidence="4">The sequence shown here is derived from an EMBL/GenBank/DDBJ whole genome shotgun (WGS) entry which is preliminary data.</text>
</comment>
<dbReference type="Pfam" id="PF13458">
    <property type="entry name" value="Peripla_BP_6"/>
    <property type="match status" value="1"/>
</dbReference>
<protein>
    <submittedName>
        <fullName evidence="4">Branched-chain amino acid ABC transporter substrate-binding protein</fullName>
    </submittedName>
</protein>
<feature type="domain" description="Leucine-binding protein" evidence="3">
    <location>
        <begin position="21"/>
        <end position="353"/>
    </location>
</feature>